<evidence type="ECO:0000313" key="3">
    <source>
        <dbReference type="EMBL" id="MEJ8280088.1"/>
    </source>
</evidence>
<feature type="transmembrane region" description="Helical" evidence="2">
    <location>
        <begin position="21"/>
        <end position="39"/>
    </location>
</feature>
<evidence type="ECO:0000256" key="1">
    <source>
        <dbReference type="SAM" id="MobiDB-lite"/>
    </source>
</evidence>
<proteinExistence type="predicted"/>
<feature type="transmembrane region" description="Helical" evidence="2">
    <location>
        <begin position="294"/>
        <end position="317"/>
    </location>
</feature>
<feature type="region of interest" description="Disordered" evidence="1">
    <location>
        <begin position="464"/>
        <end position="495"/>
    </location>
</feature>
<dbReference type="InterPro" id="IPR008969">
    <property type="entry name" value="CarboxyPept-like_regulatory"/>
</dbReference>
<keyword evidence="2" id="KW-1133">Transmembrane helix</keyword>
<dbReference type="Proteomes" id="UP001364211">
    <property type="component" value="Unassembled WGS sequence"/>
</dbReference>
<keyword evidence="4" id="KW-1185">Reference proteome</keyword>
<keyword evidence="2" id="KW-0472">Membrane</keyword>
<dbReference type="RefSeq" id="WP_340290844.1">
    <property type="nucleotide sequence ID" value="NZ_JBBJUP010000010.1"/>
</dbReference>
<organism evidence="3 4">
    <name type="scientific">Pseudonocardia spirodelae</name>
    <dbReference type="NCBI Taxonomy" id="3133431"/>
    <lineage>
        <taxon>Bacteria</taxon>
        <taxon>Bacillati</taxon>
        <taxon>Actinomycetota</taxon>
        <taxon>Actinomycetes</taxon>
        <taxon>Pseudonocardiales</taxon>
        <taxon>Pseudonocardiaceae</taxon>
        <taxon>Pseudonocardia</taxon>
    </lineage>
</organism>
<comment type="caution">
    <text evidence="3">The sequence shown here is derived from an EMBL/GenBank/DDBJ whole genome shotgun (WGS) entry which is preliminary data.</text>
</comment>
<keyword evidence="2" id="KW-0812">Transmembrane</keyword>
<feature type="transmembrane region" description="Helical" evidence="2">
    <location>
        <begin position="151"/>
        <end position="170"/>
    </location>
</feature>
<evidence type="ECO:0000313" key="4">
    <source>
        <dbReference type="Proteomes" id="UP001364211"/>
    </source>
</evidence>
<feature type="compositionally biased region" description="Low complexity" evidence="1">
    <location>
        <begin position="484"/>
        <end position="495"/>
    </location>
</feature>
<feature type="transmembrane region" description="Helical" evidence="2">
    <location>
        <begin position="237"/>
        <end position="258"/>
    </location>
</feature>
<name>A0ABU8T818_9PSEU</name>
<evidence type="ECO:0000256" key="2">
    <source>
        <dbReference type="SAM" id="Phobius"/>
    </source>
</evidence>
<feature type="compositionally biased region" description="Acidic residues" evidence="1">
    <location>
        <begin position="326"/>
        <end position="338"/>
    </location>
</feature>
<sequence length="495" mass="50687">MAQDADTAEGTRTRTAKDLALALWFPAFFVLGFMLFYLLPFHAPAPHGIPVAVVGEQAAATVGAELGRVSPGGFEVTPIGGAGAVRDAIFHRDVVAGYDPAGHTLYIARADGLQLVQILQGIFSPLSTGSGAPLQVVDLAPTAPGDGFGTSLFYIAMACNISGYIAVMMMMQATALSRRTKLTAIAGFGLFATLVCWAIGTSIQAIPFHPAVLVVGFLLSQAVAWTTFGLAPFVRRALPGVAMGLFVLMSIPSSGGAIPKEMVPAFFQVLHHVMPLGQAIDAARGILYFDSTAIAGPILGLLAWWAFGALLVALGAWRDRRAAGEGTEDTDGTDDGADGADGRADGALDAAREHRIAEAVADEASVGGAHLDSLADARLLAHPVPTLIGRVVDGGGAPVPRARVTVVDHAGRQVDVAAGSEDGRFAVRGRDDAWITVLVSAPGHGPVSQRLRVRGAVSHRSFVLGSPAGDGGGPAPAPPAERVTAGAAGAGTPTA</sequence>
<feature type="transmembrane region" description="Helical" evidence="2">
    <location>
        <begin position="182"/>
        <end position="200"/>
    </location>
</feature>
<dbReference type="EMBL" id="JBBJUP010000010">
    <property type="protein sequence ID" value="MEJ8280088.1"/>
    <property type="molecule type" value="Genomic_DNA"/>
</dbReference>
<feature type="region of interest" description="Disordered" evidence="1">
    <location>
        <begin position="323"/>
        <end position="344"/>
    </location>
</feature>
<feature type="transmembrane region" description="Helical" evidence="2">
    <location>
        <begin position="206"/>
        <end position="225"/>
    </location>
</feature>
<dbReference type="Gene3D" id="2.60.40.1120">
    <property type="entry name" value="Carboxypeptidase-like, regulatory domain"/>
    <property type="match status" value="1"/>
</dbReference>
<dbReference type="SUPFAM" id="SSF49464">
    <property type="entry name" value="Carboxypeptidase regulatory domain-like"/>
    <property type="match status" value="1"/>
</dbReference>
<accession>A0ABU8T818</accession>
<dbReference type="Pfam" id="PF13620">
    <property type="entry name" value="CarboxypepD_reg"/>
    <property type="match status" value="1"/>
</dbReference>
<protein>
    <submittedName>
        <fullName evidence="3">Carboxypeptidase regulatory-like domain-containing protein</fullName>
    </submittedName>
</protein>
<reference evidence="3 4" key="1">
    <citation type="submission" date="2024-03" db="EMBL/GenBank/DDBJ databases">
        <title>Draft genome sequence of Pseudonocardia sp. DW16-2.</title>
        <authorList>
            <person name="Duangmal K."/>
        </authorList>
    </citation>
    <scope>NUCLEOTIDE SEQUENCE [LARGE SCALE GENOMIC DNA]</scope>
    <source>
        <strain evidence="3 4">DW16-2</strain>
    </source>
</reference>
<gene>
    <name evidence="3" type="ORF">WJX68_14170</name>
</gene>